<gene>
    <name evidence="3" type="ORF">CSUI_004558</name>
</gene>
<accession>A0A2C6L0P0</accession>
<dbReference type="Proteomes" id="UP000221165">
    <property type="component" value="Unassembled WGS sequence"/>
</dbReference>
<evidence type="ECO:0000313" key="3">
    <source>
        <dbReference type="EMBL" id="PHJ21594.1"/>
    </source>
</evidence>
<dbReference type="RefSeq" id="XP_067923276.1">
    <property type="nucleotide sequence ID" value="XM_068064746.1"/>
</dbReference>
<reference evidence="3 4" key="1">
    <citation type="journal article" date="2017" name="Int. J. Parasitol.">
        <title>The genome of the protozoan parasite Cystoisospora suis and a reverse vaccinology approach to identify vaccine candidates.</title>
        <authorList>
            <person name="Palmieri N."/>
            <person name="Shrestha A."/>
            <person name="Ruttkowski B."/>
            <person name="Beck T."/>
            <person name="Vogl C."/>
            <person name="Tomley F."/>
            <person name="Blake D.P."/>
            <person name="Joachim A."/>
        </authorList>
    </citation>
    <scope>NUCLEOTIDE SEQUENCE [LARGE SCALE GENOMIC DNA]</scope>
    <source>
        <strain evidence="3 4">Wien I</strain>
    </source>
</reference>
<feature type="coiled-coil region" evidence="1">
    <location>
        <begin position="347"/>
        <end position="377"/>
    </location>
</feature>
<name>A0A2C6L0P0_9APIC</name>
<evidence type="ECO:0000313" key="4">
    <source>
        <dbReference type="Proteomes" id="UP000221165"/>
    </source>
</evidence>
<feature type="compositionally biased region" description="Basic residues" evidence="2">
    <location>
        <begin position="54"/>
        <end position="82"/>
    </location>
</feature>
<comment type="caution">
    <text evidence="3">The sequence shown here is derived from an EMBL/GenBank/DDBJ whole genome shotgun (WGS) entry which is preliminary data.</text>
</comment>
<dbReference type="VEuPathDB" id="ToxoDB:CSUI_004558"/>
<organism evidence="3 4">
    <name type="scientific">Cystoisospora suis</name>
    <dbReference type="NCBI Taxonomy" id="483139"/>
    <lineage>
        <taxon>Eukaryota</taxon>
        <taxon>Sar</taxon>
        <taxon>Alveolata</taxon>
        <taxon>Apicomplexa</taxon>
        <taxon>Conoidasida</taxon>
        <taxon>Coccidia</taxon>
        <taxon>Eucoccidiorida</taxon>
        <taxon>Eimeriorina</taxon>
        <taxon>Sarcocystidae</taxon>
        <taxon>Cystoisospora</taxon>
    </lineage>
</organism>
<sequence length="493" mass="55702">MGRKRGRSPSLSDDDACSAAASTSSSDEEERQSSRDDFSASDSSDSDSDSEVKKNKKKKKEKHKVKRKSKETKKKSKKKKNKKEKDKKMKKRRGSDSSTGVPMAPALYDEFEVRRLLTGLLLKSRSLDTELATVFENLDDKQVVYLDGLPDATLRKKLRHLFRALHLEEVNEEEGSSTGFAKAKHMRKGFSLKKIIASLCTEIKSSLPAPTSSAVSEKDVDDLQDEQKGHHPQRKEEKDIQLSEEGMTPEEAEAIVSGWRTESTRLKGRKPGAIGPMLPSEGRLPLLRREEEKEEEEKEEGKGEKKEEKEKEDDAGMDNLDGRRGKQGREEWMLEAPAYLKKTFSTNSKAEKILQQKKREEAEAEQMRAAMEEWNRQHRAKSLREMAEAGEVEDGREMYKAWKKAMWSQDLWGKSAAEQRSVELGVRTSVHLHEECEIFLLFSKTGPSHYAGLPLPARIASLAYEEVALLDPGIAEERASSSSLSGCFFPMFS</sequence>
<feature type="compositionally biased region" description="Basic and acidic residues" evidence="2">
    <location>
        <begin position="225"/>
        <end position="241"/>
    </location>
</feature>
<feature type="compositionally biased region" description="Basic and acidic residues" evidence="2">
    <location>
        <begin position="299"/>
        <end position="330"/>
    </location>
</feature>
<dbReference type="EMBL" id="MIGC01002146">
    <property type="protein sequence ID" value="PHJ21594.1"/>
    <property type="molecule type" value="Genomic_DNA"/>
</dbReference>
<evidence type="ECO:0000256" key="1">
    <source>
        <dbReference type="SAM" id="Coils"/>
    </source>
</evidence>
<evidence type="ECO:0000256" key="2">
    <source>
        <dbReference type="SAM" id="MobiDB-lite"/>
    </source>
</evidence>
<feature type="region of interest" description="Disordered" evidence="2">
    <location>
        <begin position="1"/>
        <end position="103"/>
    </location>
</feature>
<protein>
    <submittedName>
        <fullName evidence="3">Uncharacterized protein</fullName>
    </submittedName>
</protein>
<keyword evidence="1" id="KW-0175">Coiled coil</keyword>
<feature type="region of interest" description="Disordered" evidence="2">
    <location>
        <begin position="207"/>
        <end position="330"/>
    </location>
</feature>
<dbReference type="AlphaFoldDB" id="A0A2C6L0P0"/>
<proteinExistence type="predicted"/>
<dbReference type="GeneID" id="94427957"/>
<dbReference type="OrthoDB" id="366232at2759"/>
<keyword evidence="4" id="KW-1185">Reference proteome</keyword>